<accession>A0A2S6CSV4</accession>
<proteinExistence type="predicted"/>
<reference evidence="2 3" key="1">
    <citation type="submission" date="2018-02" db="EMBL/GenBank/DDBJ databases">
        <title>Discovery of a pederin family compound in a non-symbiotic bloom-forming cyanobacterium.</title>
        <authorList>
            <person name="Kust A."/>
            <person name="Mares J."/>
            <person name="Jokela J."/>
            <person name="Urajova P."/>
            <person name="Hajek J."/>
            <person name="Saurav K."/>
            <person name="Voracova K."/>
            <person name="Fewer D.P."/>
            <person name="Haapaniemi E."/>
            <person name="Permi P."/>
            <person name="Rehakova K."/>
            <person name="Sivonen K."/>
            <person name="Hrouzek P."/>
        </authorList>
    </citation>
    <scope>NUCLEOTIDE SEQUENCE [LARGE SCALE GENOMIC DNA]</scope>
    <source>
        <strain evidence="2 3">CHARLIE-1</strain>
    </source>
</reference>
<protein>
    <submittedName>
        <fullName evidence="2">Uncharacterized protein</fullName>
    </submittedName>
</protein>
<dbReference type="Proteomes" id="UP000239589">
    <property type="component" value="Unassembled WGS sequence"/>
</dbReference>
<dbReference type="AlphaFoldDB" id="A0A2S6CSV4"/>
<feature type="transmembrane region" description="Helical" evidence="1">
    <location>
        <begin position="40"/>
        <end position="65"/>
    </location>
</feature>
<dbReference type="RefSeq" id="WP_104388432.1">
    <property type="nucleotide sequence ID" value="NZ_PGEM01000102.1"/>
</dbReference>
<keyword evidence="1" id="KW-0472">Membrane</keyword>
<organism evidence="2 3">
    <name type="scientific">Cuspidothrix issatschenkoi CHARLIE-1</name>
    <dbReference type="NCBI Taxonomy" id="2052836"/>
    <lineage>
        <taxon>Bacteria</taxon>
        <taxon>Bacillati</taxon>
        <taxon>Cyanobacteriota</taxon>
        <taxon>Cyanophyceae</taxon>
        <taxon>Nostocales</taxon>
        <taxon>Aphanizomenonaceae</taxon>
        <taxon>Cuspidothrix</taxon>
    </lineage>
</organism>
<sequence>MGCLAIFLNLLFPGLGTLLFTNKRVAGFIQLLLCIINDILILGTLGIWLFFGLFIHIGLFAWALASTIGFMSERAAKKAIQEERERQD</sequence>
<comment type="caution">
    <text evidence="2">The sequence shown here is derived from an EMBL/GenBank/DDBJ whole genome shotgun (WGS) entry which is preliminary data.</text>
</comment>
<keyword evidence="1" id="KW-1133">Transmembrane helix</keyword>
<gene>
    <name evidence="2" type="ORF">CUN59_14080</name>
</gene>
<evidence type="ECO:0000313" key="2">
    <source>
        <dbReference type="EMBL" id="PPJ62690.1"/>
    </source>
</evidence>
<keyword evidence="3" id="KW-1185">Reference proteome</keyword>
<evidence type="ECO:0000313" key="3">
    <source>
        <dbReference type="Proteomes" id="UP000239589"/>
    </source>
</evidence>
<name>A0A2S6CSV4_9CYAN</name>
<dbReference type="EMBL" id="PGEM01000102">
    <property type="protein sequence ID" value="PPJ62690.1"/>
    <property type="molecule type" value="Genomic_DNA"/>
</dbReference>
<keyword evidence="1" id="KW-0812">Transmembrane</keyword>
<evidence type="ECO:0000256" key="1">
    <source>
        <dbReference type="SAM" id="Phobius"/>
    </source>
</evidence>